<feature type="region of interest" description="Disordered" evidence="10">
    <location>
        <begin position="1"/>
        <end position="26"/>
    </location>
</feature>
<dbReference type="PANTHER" id="PTHR16040">
    <property type="entry name" value="AUSTRALIN, ISOFORM A-RELATED"/>
    <property type="match status" value="1"/>
</dbReference>
<dbReference type="Proteomes" id="UP000237246">
    <property type="component" value="Unassembled WGS sequence"/>
</dbReference>
<reference evidence="13 14" key="1">
    <citation type="submission" date="2018-01" db="EMBL/GenBank/DDBJ databases">
        <title>Comparison of the Chinese Bamboo Partridge and Red Junglefowl genome sequences highlights the importance of demography in genome evolution.</title>
        <authorList>
            <person name="Tiley G.P."/>
            <person name="Kimball R.T."/>
            <person name="Braun E.L."/>
            <person name="Burleigh J.G."/>
        </authorList>
    </citation>
    <scope>NUCLEOTIDE SEQUENCE [LARGE SCALE GENOMIC DNA]</scope>
    <source>
        <strain evidence="13">RTK389</strain>
        <tissue evidence="13">Blood</tissue>
    </source>
</reference>
<dbReference type="InterPro" id="IPR018867">
    <property type="entry name" value="Cell_div_borealin"/>
</dbReference>
<dbReference type="GO" id="GO:0005634">
    <property type="term" value="C:nucleus"/>
    <property type="evidence" value="ECO:0007669"/>
    <property type="project" value="UniProtKB-SubCell"/>
</dbReference>
<evidence type="ECO:0000313" key="14">
    <source>
        <dbReference type="Proteomes" id="UP000237246"/>
    </source>
</evidence>
<dbReference type="Pfam" id="PF10512">
    <property type="entry name" value="Borealin"/>
    <property type="match status" value="1"/>
</dbReference>
<proteinExistence type="inferred from homology"/>
<feature type="compositionally biased region" description="Basic residues" evidence="10">
    <location>
        <begin position="1"/>
        <end position="10"/>
    </location>
</feature>
<dbReference type="GO" id="GO:0032133">
    <property type="term" value="C:chromosome passenger complex"/>
    <property type="evidence" value="ECO:0007669"/>
    <property type="project" value="TreeGrafter"/>
</dbReference>
<evidence type="ECO:0000256" key="4">
    <source>
        <dbReference type="ARBA" id="ARBA00022454"/>
    </source>
</evidence>
<dbReference type="Gene3D" id="6.10.250.1900">
    <property type="match status" value="1"/>
</dbReference>
<comment type="subcellular location">
    <subcellularLocation>
        <location evidence="2">Chromosome</location>
        <location evidence="2">Centromere</location>
    </subcellularLocation>
    <subcellularLocation>
        <location evidence="1">Nucleus</location>
    </subcellularLocation>
</comment>
<evidence type="ECO:0000256" key="1">
    <source>
        <dbReference type="ARBA" id="ARBA00004123"/>
    </source>
</evidence>
<evidence type="ECO:0000256" key="9">
    <source>
        <dbReference type="ARBA" id="ARBA00023328"/>
    </source>
</evidence>
<evidence type="ECO:0000256" key="6">
    <source>
        <dbReference type="ARBA" id="ARBA00022776"/>
    </source>
</evidence>
<evidence type="ECO:0000256" key="7">
    <source>
        <dbReference type="ARBA" id="ARBA00023242"/>
    </source>
</evidence>
<dbReference type="GO" id="GO:0051301">
    <property type="term" value="P:cell division"/>
    <property type="evidence" value="ECO:0007669"/>
    <property type="project" value="UniProtKB-KW"/>
</dbReference>
<dbReference type="Pfam" id="PF10444">
    <property type="entry name" value="Nbl1_Borealin_N"/>
    <property type="match status" value="1"/>
</dbReference>
<evidence type="ECO:0000256" key="2">
    <source>
        <dbReference type="ARBA" id="ARBA00004584"/>
    </source>
</evidence>
<evidence type="ECO:0000256" key="10">
    <source>
        <dbReference type="SAM" id="MobiDB-lite"/>
    </source>
</evidence>
<evidence type="ECO:0000256" key="8">
    <source>
        <dbReference type="ARBA" id="ARBA00023306"/>
    </source>
</evidence>
<sequence length="386" mass="42778">MPPRKAPAKRRSTDSGVERDRGALSQEKKDQRIALFLSDFDQQAKESIREMKKELDLLLQMAEKAFMVELLKMPTAIRKMKRKDLLMAVLRDLLAKVNYVGNCSSELHAHFHTLSDNLQIIMMQATECKQAMLSYVTDLQEGEEVALAAAATDCALEDVPSPKVTRTNSKKGKQLCYVALLSNSLFVVVSDHHIAELIRNCGWINTCQTKFEVVYALCETSSFLSNVFLVKVTTIVEYEDAKYTSAKKIPKKVSKSKSLVSLSSGLNSKLHSLSRSVYSSTSVNEAVKTPASDCSATHFKAMPKASKSAGLQQAVSRTIPTRERVQGMVLRSKSVPQDKMVPFVNIPLADGQTLCMAGGDLRNIDVQLLNQDTVQHIHNLVVSLNQ</sequence>
<keyword evidence="4" id="KW-0158">Chromosome</keyword>
<evidence type="ECO:0000256" key="5">
    <source>
        <dbReference type="ARBA" id="ARBA00022618"/>
    </source>
</evidence>
<dbReference type="OrthoDB" id="6360905at2759"/>
<keyword evidence="6" id="KW-0498">Mitosis</keyword>
<feature type="domain" description="Borealin N-terminal" evidence="11">
    <location>
        <begin position="33"/>
        <end position="86"/>
    </location>
</feature>
<dbReference type="AlphaFoldDB" id="A0A2P4TB87"/>
<gene>
    <name evidence="13" type="ORF">CIB84_002649</name>
</gene>
<evidence type="ECO:0000259" key="12">
    <source>
        <dbReference type="Pfam" id="PF10512"/>
    </source>
</evidence>
<comment type="caution">
    <text evidence="13">The sequence shown here is derived from an EMBL/GenBank/DDBJ whole genome shotgun (WGS) entry which is preliminary data.</text>
</comment>
<evidence type="ECO:0000256" key="3">
    <source>
        <dbReference type="ARBA" id="ARBA00009914"/>
    </source>
</evidence>
<name>A0A2P4TB87_BAMTH</name>
<keyword evidence="8" id="KW-0131">Cell cycle</keyword>
<dbReference type="InterPro" id="IPR018851">
    <property type="entry name" value="Borealin_N"/>
</dbReference>
<keyword evidence="5" id="KW-0132">Cell division</keyword>
<dbReference type="GO" id="GO:0000070">
    <property type="term" value="P:mitotic sister chromatid segregation"/>
    <property type="evidence" value="ECO:0007669"/>
    <property type="project" value="TreeGrafter"/>
</dbReference>
<dbReference type="InterPro" id="IPR046466">
    <property type="entry name" value="Borealin_C"/>
</dbReference>
<evidence type="ECO:0000259" key="11">
    <source>
        <dbReference type="Pfam" id="PF10444"/>
    </source>
</evidence>
<dbReference type="GO" id="GO:0000775">
    <property type="term" value="C:chromosome, centromeric region"/>
    <property type="evidence" value="ECO:0007669"/>
    <property type="project" value="UniProtKB-SubCell"/>
</dbReference>
<feature type="domain" description="Borealin C-terminal" evidence="12">
    <location>
        <begin position="288"/>
        <end position="386"/>
    </location>
</feature>
<protein>
    <submittedName>
        <fullName evidence="13">Uncharacterized protein</fullName>
    </submittedName>
</protein>
<keyword evidence="7" id="KW-0539">Nucleus</keyword>
<dbReference type="GO" id="GO:0051233">
    <property type="term" value="C:spindle midzone"/>
    <property type="evidence" value="ECO:0007669"/>
    <property type="project" value="TreeGrafter"/>
</dbReference>
<dbReference type="Gene3D" id="6.10.140.560">
    <property type="match status" value="1"/>
</dbReference>
<dbReference type="PANTHER" id="PTHR16040:SF5">
    <property type="entry name" value="BOREALIN-2-RELATED"/>
    <property type="match status" value="1"/>
</dbReference>
<feature type="compositionally biased region" description="Basic and acidic residues" evidence="10">
    <location>
        <begin position="11"/>
        <end position="26"/>
    </location>
</feature>
<evidence type="ECO:0000313" key="13">
    <source>
        <dbReference type="EMBL" id="POI33598.1"/>
    </source>
</evidence>
<keyword evidence="9" id="KW-0137">Centromere</keyword>
<accession>A0A2P4TB87</accession>
<comment type="similarity">
    <text evidence="3">Belongs to the borealin family.</text>
</comment>
<organism evidence="13 14">
    <name type="scientific">Bambusicola thoracicus</name>
    <name type="common">Chinese bamboo-partridge</name>
    <name type="synonym">Perdix thoracica</name>
    <dbReference type="NCBI Taxonomy" id="9083"/>
    <lineage>
        <taxon>Eukaryota</taxon>
        <taxon>Metazoa</taxon>
        <taxon>Chordata</taxon>
        <taxon>Craniata</taxon>
        <taxon>Vertebrata</taxon>
        <taxon>Euteleostomi</taxon>
        <taxon>Archelosauria</taxon>
        <taxon>Archosauria</taxon>
        <taxon>Dinosauria</taxon>
        <taxon>Saurischia</taxon>
        <taxon>Theropoda</taxon>
        <taxon>Coelurosauria</taxon>
        <taxon>Aves</taxon>
        <taxon>Neognathae</taxon>
        <taxon>Galloanserae</taxon>
        <taxon>Galliformes</taxon>
        <taxon>Phasianidae</taxon>
        <taxon>Perdicinae</taxon>
        <taxon>Bambusicola</taxon>
    </lineage>
</organism>
<keyword evidence="14" id="KW-1185">Reference proteome</keyword>
<dbReference type="EMBL" id="PPHD01003225">
    <property type="protein sequence ID" value="POI33598.1"/>
    <property type="molecule type" value="Genomic_DNA"/>
</dbReference>